<comment type="caution">
    <text evidence="1">The sequence shown here is derived from an EMBL/GenBank/DDBJ whole genome shotgun (WGS) entry which is preliminary data.</text>
</comment>
<organism evidence="1 2">
    <name type="scientific">Anisodus tanguticus</name>
    <dbReference type="NCBI Taxonomy" id="243964"/>
    <lineage>
        <taxon>Eukaryota</taxon>
        <taxon>Viridiplantae</taxon>
        <taxon>Streptophyta</taxon>
        <taxon>Embryophyta</taxon>
        <taxon>Tracheophyta</taxon>
        <taxon>Spermatophyta</taxon>
        <taxon>Magnoliopsida</taxon>
        <taxon>eudicotyledons</taxon>
        <taxon>Gunneridae</taxon>
        <taxon>Pentapetalae</taxon>
        <taxon>asterids</taxon>
        <taxon>lamiids</taxon>
        <taxon>Solanales</taxon>
        <taxon>Solanaceae</taxon>
        <taxon>Solanoideae</taxon>
        <taxon>Hyoscyameae</taxon>
        <taxon>Anisodus</taxon>
    </lineage>
</organism>
<sequence length="154" mass="17306">MANGLLVSPKKITAQNLLIFELQAFNQGPHIVVERNFIPLEIETLHVREFDLVSLISCTFSEKLGHRSISRDLPGNSVEGPVLLPPGRLGNTSEPSWLLSSIPEFSLWFVRLYNSLYQISIFIIACQHLSHLITMDFGSLFNPTIQRSSEEDVA</sequence>
<protein>
    <submittedName>
        <fullName evidence="1">Uncharacterized protein</fullName>
    </submittedName>
</protein>
<evidence type="ECO:0000313" key="1">
    <source>
        <dbReference type="EMBL" id="KAK4353880.1"/>
    </source>
</evidence>
<name>A0AAE1RLN9_9SOLA</name>
<accession>A0AAE1RLN9</accession>
<proteinExistence type="predicted"/>
<keyword evidence="2" id="KW-1185">Reference proteome</keyword>
<dbReference type="AlphaFoldDB" id="A0AAE1RLN9"/>
<dbReference type="EMBL" id="JAVYJV010000014">
    <property type="protein sequence ID" value="KAK4353880.1"/>
    <property type="molecule type" value="Genomic_DNA"/>
</dbReference>
<gene>
    <name evidence="1" type="ORF">RND71_026074</name>
</gene>
<evidence type="ECO:0000313" key="2">
    <source>
        <dbReference type="Proteomes" id="UP001291623"/>
    </source>
</evidence>
<reference evidence="1" key="1">
    <citation type="submission" date="2023-12" db="EMBL/GenBank/DDBJ databases">
        <title>Genome assembly of Anisodus tanguticus.</title>
        <authorList>
            <person name="Wang Y.-J."/>
        </authorList>
    </citation>
    <scope>NUCLEOTIDE SEQUENCE</scope>
    <source>
        <strain evidence="1">KB-2021</strain>
        <tissue evidence="1">Leaf</tissue>
    </source>
</reference>
<dbReference type="Proteomes" id="UP001291623">
    <property type="component" value="Unassembled WGS sequence"/>
</dbReference>